<keyword evidence="2" id="KW-0963">Cytoplasm</keyword>
<dbReference type="SMART" id="SM00268">
    <property type="entry name" value="ACTIN"/>
    <property type="match status" value="1"/>
</dbReference>
<keyword evidence="5" id="KW-0206">Cytoskeleton</keyword>
<evidence type="ECO:0000313" key="9">
    <source>
        <dbReference type="Proteomes" id="UP000076078"/>
    </source>
</evidence>
<dbReference type="InParanoid" id="A0A151Z3G5"/>
<dbReference type="Proteomes" id="UP000076078">
    <property type="component" value="Unassembled WGS sequence"/>
</dbReference>
<gene>
    <name evidence="8" type="ORF">DLAC_11203</name>
</gene>
<dbReference type="STRING" id="361077.A0A151Z3G5"/>
<dbReference type="GO" id="GO:0005856">
    <property type="term" value="C:cytoskeleton"/>
    <property type="evidence" value="ECO:0007669"/>
    <property type="project" value="UniProtKB-SubCell"/>
</dbReference>
<protein>
    <submittedName>
        <fullName evidence="8">Actin</fullName>
    </submittedName>
</protein>
<dbReference type="PRINTS" id="PR00190">
    <property type="entry name" value="ACTIN"/>
</dbReference>
<evidence type="ECO:0000256" key="3">
    <source>
        <dbReference type="ARBA" id="ARBA00022741"/>
    </source>
</evidence>
<evidence type="ECO:0000256" key="1">
    <source>
        <dbReference type="ARBA" id="ARBA00004245"/>
    </source>
</evidence>
<keyword evidence="4" id="KW-0067">ATP-binding</keyword>
<accession>A0A151Z3G5</accession>
<organism evidence="8 9">
    <name type="scientific">Tieghemostelium lacteum</name>
    <name type="common">Slime mold</name>
    <name type="synonym">Dictyostelium lacteum</name>
    <dbReference type="NCBI Taxonomy" id="361077"/>
    <lineage>
        <taxon>Eukaryota</taxon>
        <taxon>Amoebozoa</taxon>
        <taxon>Evosea</taxon>
        <taxon>Eumycetozoa</taxon>
        <taxon>Dictyostelia</taxon>
        <taxon>Dictyosteliales</taxon>
        <taxon>Raperosteliaceae</taxon>
        <taxon>Tieghemostelium</taxon>
    </lineage>
</organism>
<evidence type="ECO:0000256" key="7">
    <source>
        <dbReference type="RuleBase" id="RU000487"/>
    </source>
</evidence>
<dbReference type="GO" id="GO:0005524">
    <property type="term" value="F:ATP binding"/>
    <property type="evidence" value="ECO:0007669"/>
    <property type="project" value="UniProtKB-KW"/>
</dbReference>
<keyword evidence="3" id="KW-0547">Nucleotide-binding</keyword>
<reference evidence="8 9" key="1">
    <citation type="submission" date="2015-12" db="EMBL/GenBank/DDBJ databases">
        <title>Dictyostelia acquired genes for synthesis and detection of signals that induce cell-type specialization by lateral gene transfer from prokaryotes.</title>
        <authorList>
            <person name="Gloeckner G."/>
            <person name="Schaap P."/>
        </authorList>
    </citation>
    <scope>NUCLEOTIDE SEQUENCE [LARGE SCALE GENOMIC DNA]</scope>
    <source>
        <strain evidence="8 9">TK</strain>
    </source>
</reference>
<evidence type="ECO:0000256" key="5">
    <source>
        <dbReference type="ARBA" id="ARBA00023212"/>
    </source>
</evidence>
<evidence type="ECO:0000256" key="2">
    <source>
        <dbReference type="ARBA" id="ARBA00022490"/>
    </source>
</evidence>
<proteinExistence type="inferred from homology"/>
<dbReference type="FunFam" id="3.30.420.40:FF:000148">
    <property type="entry name" value="Actin, alpha skeletal muscle"/>
    <property type="match status" value="1"/>
</dbReference>
<dbReference type="InterPro" id="IPR043129">
    <property type="entry name" value="ATPase_NBD"/>
</dbReference>
<dbReference type="Gene3D" id="3.30.420.40">
    <property type="match status" value="2"/>
</dbReference>
<sequence>MIKKMNYGIPLIFDNGTGWSKVGYSGDNAPKFVFPTTYRHLNNNVKNYVGNEAESQCSMQYPMERGIITNWDYMENIWRYTFSHELKVDSEDHPILLPERPMNPIKNRDKTYEIMFEVFNTPAMFVANSAILSLFSSSKTSGTVVESGDAISHIVPIYEGYTIDNCIECFNFGGRDLDDYLKILLTERGYNLFHFDKDIARDIKEKFCYVSIDFDNDLKNNRHSNIKYSLPDGKDINISSERFKCTETLFQPNLLGMDTLGIHQSIYNSIQKCDNEEIRNHLYSSILLSGGSTMFNGLSERLKKEITLLAPDMSTTIISPPNRKYSTWIGGSILSSLSTFQNTWVSNFEYQEFGTSITHEKCL</sequence>
<dbReference type="PANTHER" id="PTHR11937">
    <property type="entry name" value="ACTIN"/>
    <property type="match status" value="1"/>
</dbReference>
<evidence type="ECO:0000256" key="6">
    <source>
        <dbReference type="ARBA" id="ARBA00025474"/>
    </source>
</evidence>
<dbReference type="SUPFAM" id="SSF53067">
    <property type="entry name" value="Actin-like ATPase domain"/>
    <property type="match status" value="2"/>
</dbReference>
<evidence type="ECO:0000313" key="8">
    <source>
        <dbReference type="EMBL" id="KYQ88489.1"/>
    </source>
</evidence>
<dbReference type="FunFam" id="3.90.640.10:FF:000007">
    <property type="entry name" value="Actin like 7B"/>
    <property type="match status" value="1"/>
</dbReference>
<comment type="similarity">
    <text evidence="7">Belongs to the actin family.</text>
</comment>
<keyword evidence="9" id="KW-1185">Reference proteome</keyword>
<comment type="function">
    <text evidence="6">Actins are highly conserved proteins that are involved in various types of cell motility and are ubiquitously expressed in all eukaryotic cells. Multiple isoforms are involved in various cellular functions such as cytoskeleton structure, cell mobility, chromosome movement and muscle contraction.</text>
</comment>
<dbReference type="EMBL" id="LODT01000051">
    <property type="protein sequence ID" value="KYQ88489.1"/>
    <property type="molecule type" value="Genomic_DNA"/>
</dbReference>
<comment type="subcellular location">
    <subcellularLocation>
        <location evidence="1">Cytoplasm</location>
        <location evidence="1">Cytoskeleton</location>
    </subcellularLocation>
</comment>
<dbReference type="InterPro" id="IPR004000">
    <property type="entry name" value="Actin"/>
</dbReference>
<dbReference type="Pfam" id="PF00022">
    <property type="entry name" value="Actin"/>
    <property type="match status" value="1"/>
</dbReference>
<dbReference type="OrthoDB" id="27221at2759"/>
<name>A0A151Z3G5_TIELA</name>
<dbReference type="Gene3D" id="3.90.640.10">
    <property type="entry name" value="Actin, Chain A, domain 4"/>
    <property type="match status" value="1"/>
</dbReference>
<evidence type="ECO:0000256" key="4">
    <source>
        <dbReference type="ARBA" id="ARBA00022840"/>
    </source>
</evidence>
<comment type="caution">
    <text evidence="8">The sequence shown here is derived from an EMBL/GenBank/DDBJ whole genome shotgun (WGS) entry which is preliminary data.</text>
</comment>
<dbReference type="AlphaFoldDB" id="A0A151Z3G5"/>